<keyword evidence="3" id="KW-1185">Reference proteome</keyword>
<reference evidence="2 3" key="1">
    <citation type="submission" date="2016-06" db="EMBL/GenBank/DDBJ databases">
        <title>Genome of Rhinopithecus bieti.</title>
        <authorList>
            <person name="Wu"/>
            <person name="C.-I. and Zhang"/>
            <person name="Y."/>
        </authorList>
    </citation>
    <scope>NUCLEOTIDE SEQUENCE</scope>
</reference>
<organism evidence="2 3">
    <name type="scientific">Rhinopithecus bieti</name>
    <name type="common">Black snub-nosed monkey</name>
    <name type="synonym">Pygathrix bieti</name>
    <dbReference type="NCBI Taxonomy" id="61621"/>
    <lineage>
        <taxon>Eukaryota</taxon>
        <taxon>Metazoa</taxon>
        <taxon>Chordata</taxon>
        <taxon>Craniata</taxon>
        <taxon>Vertebrata</taxon>
        <taxon>Euteleostomi</taxon>
        <taxon>Mammalia</taxon>
        <taxon>Eutheria</taxon>
        <taxon>Euarchontoglires</taxon>
        <taxon>Primates</taxon>
        <taxon>Haplorrhini</taxon>
        <taxon>Catarrhini</taxon>
        <taxon>Cercopithecidae</taxon>
        <taxon>Colobinae</taxon>
        <taxon>Rhinopithecus</taxon>
    </lineage>
</organism>
<dbReference type="GO" id="GO:0033897">
    <property type="term" value="F:ribonuclease T2 activity"/>
    <property type="evidence" value="ECO:0007669"/>
    <property type="project" value="InterPro"/>
</dbReference>
<accession>A0A2K6LWI3</accession>
<protein>
    <submittedName>
        <fullName evidence="2">Uncharacterized protein</fullName>
    </submittedName>
</protein>
<feature type="chain" id="PRO_5014442523" evidence="1">
    <location>
        <begin position="18"/>
        <end position="77"/>
    </location>
</feature>
<keyword evidence="1" id="KW-0732">Signal</keyword>
<dbReference type="GO" id="GO:0003723">
    <property type="term" value="F:RNA binding"/>
    <property type="evidence" value="ECO:0007669"/>
    <property type="project" value="InterPro"/>
</dbReference>
<proteinExistence type="predicted"/>
<dbReference type="SUPFAM" id="SSF55895">
    <property type="entry name" value="Ribonuclease Rh-like"/>
    <property type="match status" value="1"/>
</dbReference>
<reference evidence="2" key="2">
    <citation type="submission" date="2025-08" db="UniProtKB">
        <authorList>
            <consortium name="Ensembl"/>
        </authorList>
    </citation>
    <scope>IDENTIFICATION</scope>
</reference>
<name>A0A2K6LWI3_RHIBE</name>
<evidence type="ECO:0000313" key="2">
    <source>
        <dbReference type="Ensembl" id="ENSRBIP00000027892.1"/>
    </source>
</evidence>
<dbReference type="AlphaFoldDB" id="A0A2K6LWI3"/>
<sequence>MLPAALRGALLGYLCQALLCLGGVDKRLRDTHEWKKQIMVQHWPETVREKVLNDCRAPPDYWTIRGLWMGKYRQLVR</sequence>
<dbReference type="GeneTree" id="ENSGT00940000170177"/>
<feature type="signal peptide" evidence="1">
    <location>
        <begin position="1"/>
        <end position="17"/>
    </location>
</feature>
<evidence type="ECO:0000256" key="1">
    <source>
        <dbReference type="SAM" id="SignalP"/>
    </source>
</evidence>
<evidence type="ECO:0000313" key="3">
    <source>
        <dbReference type="Proteomes" id="UP000233180"/>
    </source>
</evidence>
<reference evidence="2" key="3">
    <citation type="submission" date="2025-09" db="UniProtKB">
        <authorList>
            <consortium name="Ensembl"/>
        </authorList>
    </citation>
    <scope>IDENTIFICATION</scope>
</reference>
<dbReference type="Ensembl" id="ENSRBIT00000051828.1">
    <property type="protein sequence ID" value="ENSRBIP00000027892.1"/>
    <property type="gene ID" value="ENSRBIG00000037832.1"/>
</dbReference>
<dbReference type="Gene3D" id="3.90.730.10">
    <property type="entry name" value="Ribonuclease T2-like"/>
    <property type="match status" value="1"/>
</dbReference>
<dbReference type="Proteomes" id="UP000233180">
    <property type="component" value="Unassembled WGS sequence"/>
</dbReference>
<dbReference type="InterPro" id="IPR036430">
    <property type="entry name" value="RNase_T2-like_sf"/>
</dbReference>
<dbReference type="STRING" id="61621.ENSRBIP00000027892"/>